<feature type="compositionally biased region" description="Low complexity" evidence="1">
    <location>
        <begin position="154"/>
        <end position="164"/>
    </location>
</feature>
<keyword evidence="3" id="KW-1185">Reference proteome</keyword>
<evidence type="ECO:0000313" key="2">
    <source>
        <dbReference type="EMBL" id="CAA3008249.1"/>
    </source>
</evidence>
<evidence type="ECO:0000313" key="3">
    <source>
        <dbReference type="Proteomes" id="UP000594638"/>
    </source>
</evidence>
<sequence length="187" mass="21478">MTSASELFHRRRSRFSRNSSPLDLELGSDSYSHLHRSNRQHRHSGHHHHHNNNSGTSNSNRRDRLELEGCDRLRRHLHQYSRHHALCRFFCPPQERDSSRFDQGSHQFAPGNVNISGNEGTIQDRLTFSGNDRLPGAVLLARERLLQRLRGVNLSGNRSNRSSSDVPIGDDFRLVDAGDRETEVSRD</sequence>
<name>A0A8S0TS55_OLEEU</name>
<gene>
    <name evidence="2" type="ORF">OLEA9_A105407</name>
</gene>
<comment type="caution">
    <text evidence="2">The sequence shown here is derived from an EMBL/GenBank/DDBJ whole genome shotgun (WGS) entry which is preliminary data.</text>
</comment>
<reference evidence="2 3" key="1">
    <citation type="submission" date="2019-12" db="EMBL/GenBank/DDBJ databases">
        <authorList>
            <person name="Alioto T."/>
            <person name="Alioto T."/>
            <person name="Gomez Garrido J."/>
        </authorList>
    </citation>
    <scope>NUCLEOTIDE SEQUENCE [LARGE SCALE GENOMIC DNA]</scope>
</reference>
<evidence type="ECO:0000256" key="1">
    <source>
        <dbReference type="SAM" id="MobiDB-lite"/>
    </source>
</evidence>
<dbReference type="AlphaFoldDB" id="A0A8S0TS55"/>
<organism evidence="2 3">
    <name type="scientific">Olea europaea subsp. europaea</name>
    <dbReference type="NCBI Taxonomy" id="158383"/>
    <lineage>
        <taxon>Eukaryota</taxon>
        <taxon>Viridiplantae</taxon>
        <taxon>Streptophyta</taxon>
        <taxon>Embryophyta</taxon>
        <taxon>Tracheophyta</taxon>
        <taxon>Spermatophyta</taxon>
        <taxon>Magnoliopsida</taxon>
        <taxon>eudicotyledons</taxon>
        <taxon>Gunneridae</taxon>
        <taxon>Pentapetalae</taxon>
        <taxon>asterids</taxon>
        <taxon>lamiids</taxon>
        <taxon>Lamiales</taxon>
        <taxon>Oleaceae</taxon>
        <taxon>Oleeae</taxon>
        <taxon>Olea</taxon>
    </lineage>
</organism>
<dbReference type="OrthoDB" id="8062037at2759"/>
<dbReference type="Gramene" id="OE9A105407T1">
    <property type="protein sequence ID" value="OE9A105407C1"/>
    <property type="gene ID" value="OE9A105407"/>
</dbReference>
<dbReference type="Proteomes" id="UP000594638">
    <property type="component" value="Unassembled WGS sequence"/>
</dbReference>
<proteinExistence type="predicted"/>
<accession>A0A8S0TS55</accession>
<feature type="compositionally biased region" description="Basic and acidic residues" evidence="1">
    <location>
        <begin position="170"/>
        <end position="187"/>
    </location>
</feature>
<feature type="region of interest" description="Disordered" evidence="1">
    <location>
        <begin position="1"/>
        <end position="62"/>
    </location>
</feature>
<feature type="compositionally biased region" description="Basic residues" evidence="1">
    <location>
        <begin position="33"/>
        <end position="51"/>
    </location>
</feature>
<dbReference type="EMBL" id="CACTIH010007292">
    <property type="protein sequence ID" value="CAA3008249.1"/>
    <property type="molecule type" value="Genomic_DNA"/>
</dbReference>
<feature type="region of interest" description="Disordered" evidence="1">
    <location>
        <begin position="154"/>
        <end position="187"/>
    </location>
</feature>
<protein>
    <submittedName>
        <fullName evidence="2">Uncharacterized protein</fullName>
    </submittedName>
</protein>